<comment type="caution">
    <text evidence="1">The sequence shown here is derived from an EMBL/GenBank/DDBJ whole genome shotgun (WGS) entry which is preliminary data.</text>
</comment>
<dbReference type="InParanoid" id="A0A1Z5KLD5"/>
<protein>
    <submittedName>
        <fullName evidence="1">Uncharacterized protein</fullName>
    </submittedName>
</protein>
<gene>
    <name evidence="1" type="ORF">FisN_13Lu374</name>
</gene>
<reference evidence="1 2" key="1">
    <citation type="journal article" date="2015" name="Plant Cell">
        <title>Oil accumulation by the oleaginous diatom Fistulifera solaris as revealed by the genome and transcriptome.</title>
        <authorList>
            <person name="Tanaka T."/>
            <person name="Maeda Y."/>
            <person name="Veluchamy A."/>
            <person name="Tanaka M."/>
            <person name="Abida H."/>
            <person name="Marechal E."/>
            <person name="Bowler C."/>
            <person name="Muto M."/>
            <person name="Sunaga Y."/>
            <person name="Tanaka M."/>
            <person name="Yoshino T."/>
            <person name="Taniguchi T."/>
            <person name="Fukuda Y."/>
            <person name="Nemoto M."/>
            <person name="Matsumoto M."/>
            <person name="Wong P.S."/>
            <person name="Aburatani S."/>
            <person name="Fujibuchi W."/>
        </authorList>
    </citation>
    <scope>NUCLEOTIDE SEQUENCE [LARGE SCALE GENOMIC DNA]</scope>
    <source>
        <strain evidence="1 2">JPCC DA0580</strain>
    </source>
</reference>
<proteinExistence type="predicted"/>
<name>A0A1Z5KLD5_FISSO</name>
<sequence>MHYWLRSSVPFQHKPSIQTICALLRMTRRVIKEKHEMEAFVPVHIIENVNAVLHLENHMVIRPVTFFASNVQLYDERRLS</sequence>
<organism evidence="1 2">
    <name type="scientific">Fistulifera solaris</name>
    <name type="common">Oleaginous diatom</name>
    <dbReference type="NCBI Taxonomy" id="1519565"/>
    <lineage>
        <taxon>Eukaryota</taxon>
        <taxon>Sar</taxon>
        <taxon>Stramenopiles</taxon>
        <taxon>Ochrophyta</taxon>
        <taxon>Bacillariophyta</taxon>
        <taxon>Bacillariophyceae</taxon>
        <taxon>Bacillariophycidae</taxon>
        <taxon>Naviculales</taxon>
        <taxon>Naviculaceae</taxon>
        <taxon>Fistulifera</taxon>
    </lineage>
</organism>
<keyword evidence="2" id="KW-1185">Reference proteome</keyword>
<dbReference type="Proteomes" id="UP000198406">
    <property type="component" value="Unassembled WGS sequence"/>
</dbReference>
<accession>A0A1Z5KLD5</accession>
<evidence type="ECO:0000313" key="1">
    <source>
        <dbReference type="EMBL" id="GAX27089.1"/>
    </source>
</evidence>
<dbReference type="AlphaFoldDB" id="A0A1Z5KLD5"/>
<dbReference type="EMBL" id="BDSP01000253">
    <property type="protein sequence ID" value="GAX27089.1"/>
    <property type="molecule type" value="Genomic_DNA"/>
</dbReference>
<evidence type="ECO:0000313" key="2">
    <source>
        <dbReference type="Proteomes" id="UP000198406"/>
    </source>
</evidence>